<reference evidence="3 4" key="1">
    <citation type="submission" date="2018-04" db="EMBL/GenBank/DDBJ databases">
        <title>Altererythrobacter sp. HME9302 genome sequencing and assembly.</title>
        <authorList>
            <person name="Kang H."/>
            <person name="Kim H."/>
            <person name="Joh K."/>
        </authorList>
    </citation>
    <scope>NUCLEOTIDE SEQUENCE [LARGE SCALE GENOMIC DNA]</scope>
    <source>
        <strain evidence="3 4">HME9302</strain>
    </source>
</reference>
<dbReference type="GO" id="GO:0005829">
    <property type="term" value="C:cytosol"/>
    <property type="evidence" value="ECO:0007669"/>
    <property type="project" value="TreeGrafter"/>
</dbReference>
<feature type="domain" description="THIF-type NAD/FAD binding fold" evidence="2">
    <location>
        <begin position="14"/>
        <end position="262"/>
    </location>
</feature>
<dbReference type="RefSeq" id="WP_115366886.1">
    <property type="nucleotide sequence ID" value="NZ_QBKA01000002.1"/>
</dbReference>
<comment type="similarity">
    <text evidence="1">Belongs to the HesA/MoeB/ThiF family.</text>
</comment>
<evidence type="ECO:0000256" key="1">
    <source>
        <dbReference type="ARBA" id="ARBA00009919"/>
    </source>
</evidence>
<protein>
    <submittedName>
        <fullName evidence="3">Putative molybdopterin-synthase adenylyltransferase</fullName>
    </submittedName>
</protein>
<evidence type="ECO:0000313" key="3">
    <source>
        <dbReference type="EMBL" id="RDC60801.1"/>
    </source>
</evidence>
<dbReference type="GO" id="GO:0004792">
    <property type="term" value="F:thiosulfate-cyanide sulfurtransferase activity"/>
    <property type="evidence" value="ECO:0007669"/>
    <property type="project" value="TreeGrafter"/>
</dbReference>
<proteinExistence type="inferred from homology"/>
<comment type="caution">
    <text evidence="3">The sequence shown here is derived from an EMBL/GenBank/DDBJ whole genome shotgun (WGS) entry which is preliminary data.</text>
</comment>
<sequence length="269" mass="28131">MTYSPASPERLDRYARHIVLPEIGGAGQFALSQAHVCIVGLGGIGSPVLQYLAGAGVGQFTLIDDGDVEASNLQRQTIYAARDIGHGKAVSARRWLANFDAALEVTLHDERVTSVNAEALIGTAQLVIDGTDNFATRLAVSDACVTQRIPLLSAAIGRFQGQVAAFAGHLEDQPCYRCFVGDAFDAEDCDTCAEDGVLGAMVGWTGSFAAMQAIRILLQGHAAFGGPTNGGAKGAPWGQLHLMDGLAPSMRTMTLPKDPACRACGSLEG</sequence>
<dbReference type="Proteomes" id="UP000253727">
    <property type="component" value="Unassembled WGS sequence"/>
</dbReference>
<dbReference type="GO" id="GO:0008146">
    <property type="term" value="F:sulfotransferase activity"/>
    <property type="evidence" value="ECO:0007669"/>
    <property type="project" value="TreeGrafter"/>
</dbReference>
<accession>A0A369Q7F0</accession>
<dbReference type="PANTHER" id="PTHR10953">
    <property type="entry name" value="UBIQUITIN-ACTIVATING ENZYME E1"/>
    <property type="match status" value="1"/>
</dbReference>
<keyword evidence="3" id="KW-0548">Nucleotidyltransferase</keyword>
<dbReference type="EMBL" id="QBKA01000002">
    <property type="protein sequence ID" value="RDC60801.1"/>
    <property type="molecule type" value="Genomic_DNA"/>
</dbReference>
<dbReference type="GO" id="GO:0008641">
    <property type="term" value="F:ubiquitin-like modifier activating enzyme activity"/>
    <property type="evidence" value="ECO:0007669"/>
    <property type="project" value="InterPro"/>
</dbReference>
<dbReference type="FunFam" id="3.40.50.720:FF:000080">
    <property type="entry name" value="Thiazole biosynthesis adenylyltransferase ThiF"/>
    <property type="match status" value="1"/>
</dbReference>
<keyword evidence="4" id="KW-1185">Reference proteome</keyword>
<dbReference type="InterPro" id="IPR035985">
    <property type="entry name" value="Ubiquitin-activating_enz"/>
</dbReference>
<gene>
    <name evidence="3" type="ORF">HME9302_02017</name>
</gene>
<dbReference type="SUPFAM" id="SSF69572">
    <property type="entry name" value="Activating enzymes of the ubiquitin-like proteins"/>
    <property type="match status" value="1"/>
</dbReference>
<dbReference type="InterPro" id="IPR045886">
    <property type="entry name" value="ThiF/MoeB/HesA"/>
</dbReference>
<name>A0A369Q7F0_9SPHN</name>
<dbReference type="PANTHER" id="PTHR10953:SF240">
    <property type="entry name" value="SULFUR CARRIER PROTEIN THIS ADENYLYLTRANSFERASE"/>
    <property type="match status" value="1"/>
</dbReference>
<dbReference type="OrthoDB" id="9804286at2"/>
<dbReference type="InterPro" id="IPR000594">
    <property type="entry name" value="ThiF_NAD_FAD-bd"/>
</dbReference>
<keyword evidence="3" id="KW-0808">Transferase</keyword>
<organism evidence="3 4">
    <name type="scientific">Alteripontixanthobacter maritimus</name>
    <dbReference type="NCBI Taxonomy" id="2161824"/>
    <lineage>
        <taxon>Bacteria</taxon>
        <taxon>Pseudomonadati</taxon>
        <taxon>Pseudomonadota</taxon>
        <taxon>Alphaproteobacteria</taxon>
        <taxon>Sphingomonadales</taxon>
        <taxon>Erythrobacteraceae</taxon>
        <taxon>Alteripontixanthobacter</taxon>
    </lineage>
</organism>
<dbReference type="GO" id="GO:0016779">
    <property type="term" value="F:nucleotidyltransferase activity"/>
    <property type="evidence" value="ECO:0007669"/>
    <property type="project" value="UniProtKB-KW"/>
</dbReference>
<dbReference type="Gene3D" id="3.40.50.720">
    <property type="entry name" value="NAD(P)-binding Rossmann-like Domain"/>
    <property type="match status" value="1"/>
</dbReference>
<dbReference type="Pfam" id="PF00899">
    <property type="entry name" value="ThiF"/>
    <property type="match status" value="1"/>
</dbReference>
<dbReference type="CDD" id="cd00757">
    <property type="entry name" value="ThiF_MoeB_HesA_family"/>
    <property type="match status" value="1"/>
</dbReference>
<evidence type="ECO:0000313" key="4">
    <source>
        <dbReference type="Proteomes" id="UP000253727"/>
    </source>
</evidence>
<evidence type="ECO:0000259" key="2">
    <source>
        <dbReference type="Pfam" id="PF00899"/>
    </source>
</evidence>
<dbReference type="AlphaFoldDB" id="A0A369Q7F0"/>